<dbReference type="Pfam" id="PF00271">
    <property type="entry name" value="Helicase_C"/>
    <property type="match status" value="1"/>
</dbReference>
<evidence type="ECO:0000259" key="6">
    <source>
        <dbReference type="PROSITE" id="PS51194"/>
    </source>
</evidence>
<dbReference type="GO" id="GO:0005524">
    <property type="term" value="F:ATP binding"/>
    <property type="evidence" value="ECO:0007669"/>
    <property type="project" value="InterPro"/>
</dbReference>
<dbReference type="InterPro" id="IPR014001">
    <property type="entry name" value="Helicase_ATP-bd"/>
</dbReference>
<evidence type="ECO:0000259" key="5">
    <source>
        <dbReference type="PROSITE" id="PS51192"/>
    </source>
</evidence>
<dbReference type="PANTHER" id="PTHR10799">
    <property type="entry name" value="SNF2/RAD54 HELICASE FAMILY"/>
    <property type="match status" value="1"/>
</dbReference>
<keyword evidence="2" id="KW-0479">Metal-binding</keyword>
<sequence>MESLLAQRTHDAFSPGDRRRGEAYRHSGNLALEQVGLYGAWATASGSNGETYELGIDFRSAETGYLEASCDCARFSDGINCKHLWAMLRELDLQFEVPLLGEGSLDIDWCEIETLEIGPPANRRSSQPSRGRTASASRGDSNQSNTPTLAANKLIHQLTPRPQARNTRLTWKSLMNSIQAVESPQPSAAVTQRPHLQYALCLADLELDPFFRLRVYMSHRNSIGEWGAPVRLDANKQSMSNLCDDTDRRILALMEADGAYDPRYGNPPQILNTLAFRPQLLRDTLTSLCASGRFGWMAADRRPLHENRPIAFDAGPAWRLDLHIHPAEEGQVNLSPRLIRAPDAATAQEARVAGPQAEAKDNEETPAAICDLDQLVAICPTGIALFQDRISLLRAEDYEWIKIWQQQGETCLPAENLGGFLARLMQSDSPVSFTLDPSLGIVEEIAAPPRGKLKLATPAHSTGLELSATISMQYGEQEILLTDTSTHLWDESQRKILSRNREAESQLLIPLQKFPFRDYTYGYQQSEMRINHQWLGELVRDLNDHHWDVLADGLRYRSAGSFDLQVTSGQDWFDLEANIDFDGVQVTLPELLSAIKRGDRYIRLGDGTQGLCPEEWLKRLQGLSGTGEVSGNSVRYRRNQGLLLDALLQEQENVIRDRGFTTWCNKLNDFKGIQPAKQPRSFQGDMRDYQKDGLAWFGFLRKFGFGGCLADDMGLGKTIQVLALLLTRRQRRLKEGETRKPSIVVVPKSLVFNWISEAAKFAPKLKVLDYTGLDRAQHADSILDADLVVTTYGTLRNDIPRLRDLEFDYAILDEAQAIKNPAAQATKAARLLNAEHRIAMSGTPIENQLGDLWSLFDFINPGMLGHGKMGNLTAGREGNGDRLQLLSKALKPFILRRTKEQVLSELPEKTEQTLYCEMSAQQRKLYGELRDHYRTHLSSKVQELGIKRSKIHVLEALLRLRQAACDPRLIHPKKSVQGAKIHTLVEHLTEVLQENHKAIVFSQFTSLLALVKKEFDAQGWKYEYLDGKTTRRQACVERFQEQADCQLFLISLKAGGHGLNLTAADYVYILDPWWNPAVEAQAIDRAHRMGQVKPVMAYRIICRETVEEKIVDLQKSKRDLADAIISADKSLISQLSLEDLQALFA</sequence>
<dbReference type="CDD" id="cd18793">
    <property type="entry name" value="SF2_C_SNF"/>
    <property type="match status" value="1"/>
</dbReference>
<evidence type="ECO:0000256" key="2">
    <source>
        <dbReference type="PROSITE-ProRule" id="PRU00325"/>
    </source>
</evidence>
<name>A0A518FZM6_9BACT</name>
<keyword evidence="1" id="KW-0378">Hydrolase</keyword>
<evidence type="ECO:0000259" key="4">
    <source>
        <dbReference type="PROSITE" id="PS50966"/>
    </source>
</evidence>
<dbReference type="PROSITE" id="PS50966">
    <property type="entry name" value="ZF_SWIM"/>
    <property type="match status" value="1"/>
</dbReference>
<dbReference type="InterPro" id="IPR001650">
    <property type="entry name" value="Helicase_C-like"/>
</dbReference>
<keyword evidence="7" id="KW-0067">ATP-binding</keyword>
<dbReference type="AlphaFoldDB" id="A0A518FZM6"/>
<protein>
    <submittedName>
        <fullName evidence="7">ATP-dependent helicase HepA</fullName>
    </submittedName>
</protein>
<dbReference type="GO" id="GO:0016787">
    <property type="term" value="F:hydrolase activity"/>
    <property type="evidence" value="ECO:0007669"/>
    <property type="project" value="UniProtKB-KW"/>
</dbReference>
<dbReference type="Pfam" id="PF00176">
    <property type="entry name" value="SNF2-rel_dom"/>
    <property type="match status" value="1"/>
</dbReference>
<feature type="compositionally biased region" description="Polar residues" evidence="3">
    <location>
        <begin position="123"/>
        <end position="147"/>
    </location>
</feature>
<dbReference type="PROSITE" id="PS51192">
    <property type="entry name" value="HELICASE_ATP_BIND_1"/>
    <property type="match status" value="1"/>
</dbReference>
<feature type="region of interest" description="Disordered" evidence="3">
    <location>
        <begin position="119"/>
        <end position="147"/>
    </location>
</feature>
<accession>A0A518FZM6</accession>
<dbReference type="EMBL" id="CP036298">
    <property type="protein sequence ID" value="QDV21803.1"/>
    <property type="molecule type" value="Genomic_DNA"/>
</dbReference>
<gene>
    <name evidence="7" type="ORF">Q31a_00820</name>
</gene>
<dbReference type="SMART" id="SM00487">
    <property type="entry name" value="DEXDc"/>
    <property type="match status" value="1"/>
</dbReference>
<feature type="domain" description="Helicase ATP-binding" evidence="5">
    <location>
        <begin position="698"/>
        <end position="862"/>
    </location>
</feature>
<dbReference type="KEGG" id="ahel:Q31a_00820"/>
<dbReference type="Pfam" id="PF04434">
    <property type="entry name" value="SWIM"/>
    <property type="match status" value="1"/>
</dbReference>
<keyword evidence="2" id="KW-0862">Zinc</keyword>
<evidence type="ECO:0000313" key="8">
    <source>
        <dbReference type="Proteomes" id="UP000318017"/>
    </source>
</evidence>
<dbReference type="GO" id="GO:0008270">
    <property type="term" value="F:zinc ion binding"/>
    <property type="evidence" value="ECO:0007669"/>
    <property type="project" value="UniProtKB-KW"/>
</dbReference>
<dbReference type="InterPro" id="IPR027417">
    <property type="entry name" value="P-loop_NTPase"/>
</dbReference>
<dbReference type="InterPro" id="IPR038718">
    <property type="entry name" value="SNF2-like_sf"/>
</dbReference>
<proteinExistence type="predicted"/>
<dbReference type="InterPro" id="IPR000330">
    <property type="entry name" value="SNF2_N"/>
</dbReference>
<dbReference type="SMART" id="SM00490">
    <property type="entry name" value="HELICc"/>
    <property type="match status" value="1"/>
</dbReference>
<feature type="compositionally biased region" description="Basic and acidic residues" evidence="3">
    <location>
        <begin position="8"/>
        <end position="21"/>
    </location>
</feature>
<dbReference type="Gene3D" id="3.40.50.10810">
    <property type="entry name" value="Tandem AAA-ATPase domain"/>
    <property type="match status" value="1"/>
</dbReference>
<feature type="region of interest" description="Disordered" evidence="3">
    <location>
        <begin position="1"/>
        <end position="21"/>
    </location>
</feature>
<dbReference type="InterPro" id="IPR049730">
    <property type="entry name" value="SNF2/RAD54-like_C"/>
</dbReference>
<dbReference type="Gene3D" id="3.40.50.300">
    <property type="entry name" value="P-loop containing nucleotide triphosphate hydrolases"/>
    <property type="match status" value="1"/>
</dbReference>
<keyword evidence="7" id="KW-0347">Helicase</keyword>
<dbReference type="GO" id="GO:0004386">
    <property type="term" value="F:helicase activity"/>
    <property type="evidence" value="ECO:0007669"/>
    <property type="project" value="UniProtKB-KW"/>
</dbReference>
<dbReference type="SUPFAM" id="SSF52540">
    <property type="entry name" value="P-loop containing nucleoside triphosphate hydrolases"/>
    <property type="match status" value="2"/>
</dbReference>
<dbReference type="RefSeq" id="WP_197355970.1">
    <property type="nucleotide sequence ID" value="NZ_CP036298.1"/>
</dbReference>
<reference evidence="7 8" key="1">
    <citation type="submission" date="2019-02" db="EMBL/GenBank/DDBJ databases">
        <title>Deep-cultivation of Planctomycetes and their phenomic and genomic characterization uncovers novel biology.</title>
        <authorList>
            <person name="Wiegand S."/>
            <person name="Jogler M."/>
            <person name="Boedeker C."/>
            <person name="Pinto D."/>
            <person name="Vollmers J."/>
            <person name="Rivas-Marin E."/>
            <person name="Kohn T."/>
            <person name="Peeters S.H."/>
            <person name="Heuer A."/>
            <person name="Rast P."/>
            <person name="Oberbeckmann S."/>
            <person name="Bunk B."/>
            <person name="Jeske O."/>
            <person name="Meyerdierks A."/>
            <person name="Storesund J.E."/>
            <person name="Kallscheuer N."/>
            <person name="Luecker S."/>
            <person name="Lage O.M."/>
            <person name="Pohl T."/>
            <person name="Merkel B.J."/>
            <person name="Hornburger P."/>
            <person name="Mueller R.-W."/>
            <person name="Bruemmer F."/>
            <person name="Labrenz M."/>
            <person name="Spormann A.M."/>
            <person name="Op den Camp H."/>
            <person name="Overmann J."/>
            <person name="Amann R."/>
            <person name="Jetten M.S.M."/>
            <person name="Mascher T."/>
            <person name="Medema M.H."/>
            <person name="Devos D.P."/>
            <person name="Kaster A.-K."/>
            <person name="Ovreas L."/>
            <person name="Rohde M."/>
            <person name="Galperin M.Y."/>
            <person name="Jogler C."/>
        </authorList>
    </citation>
    <scope>NUCLEOTIDE SEQUENCE [LARGE SCALE GENOMIC DNA]</scope>
    <source>
        <strain evidence="7 8">Q31a</strain>
    </source>
</reference>
<feature type="domain" description="Helicase C-terminal" evidence="6">
    <location>
        <begin position="983"/>
        <end position="1132"/>
    </location>
</feature>
<dbReference type="InterPro" id="IPR007527">
    <property type="entry name" value="Znf_SWIM"/>
</dbReference>
<dbReference type="PROSITE" id="PS51194">
    <property type="entry name" value="HELICASE_CTER"/>
    <property type="match status" value="1"/>
</dbReference>
<keyword evidence="2" id="KW-0863">Zinc-finger</keyword>
<keyword evidence="8" id="KW-1185">Reference proteome</keyword>
<feature type="domain" description="SWIM-type" evidence="4">
    <location>
        <begin position="52"/>
        <end position="92"/>
    </location>
</feature>
<evidence type="ECO:0000256" key="3">
    <source>
        <dbReference type="SAM" id="MobiDB-lite"/>
    </source>
</evidence>
<organism evidence="7 8">
    <name type="scientific">Aureliella helgolandensis</name>
    <dbReference type="NCBI Taxonomy" id="2527968"/>
    <lineage>
        <taxon>Bacteria</taxon>
        <taxon>Pseudomonadati</taxon>
        <taxon>Planctomycetota</taxon>
        <taxon>Planctomycetia</taxon>
        <taxon>Pirellulales</taxon>
        <taxon>Pirellulaceae</taxon>
        <taxon>Aureliella</taxon>
    </lineage>
</organism>
<keyword evidence="7" id="KW-0547">Nucleotide-binding</keyword>
<evidence type="ECO:0000256" key="1">
    <source>
        <dbReference type="ARBA" id="ARBA00022801"/>
    </source>
</evidence>
<evidence type="ECO:0000313" key="7">
    <source>
        <dbReference type="EMBL" id="QDV21803.1"/>
    </source>
</evidence>
<dbReference type="Proteomes" id="UP000318017">
    <property type="component" value="Chromosome"/>
</dbReference>